<dbReference type="CDD" id="cd03225">
    <property type="entry name" value="ABC_cobalt_CbiO_domain1"/>
    <property type="match status" value="1"/>
</dbReference>
<evidence type="ECO:0000259" key="4">
    <source>
        <dbReference type="PROSITE" id="PS50893"/>
    </source>
</evidence>
<dbReference type="Pfam" id="PF00005">
    <property type="entry name" value="ABC_tran"/>
    <property type="match status" value="1"/>
</dbReference>
<dbReference type="RefSeq" id="WP_330074044.1">
    <property type="nucleotide sequence ID" value="NZ_JAZDQJ010000006.1"/>
</dbReference>
<keyword evidence="6" id="KW-1185">Reference proteome</keyword>
<sequence length="222" mass="24269">MTPLLEARALARTAPEQHDTLLAPTDFTLAPGERVAIIGASGSGKSVFLRALALLDAPSGGRVTWQRQNVSPQRITEYRASVCYLAQRPALVGGTVLDNLRLPFTLASHRSRTFDREAVTALLLQAGKPPAFLDRSADDLSGGEAQIVALVRVLQLAPQVILFDEPTAALDPHSATAVERLVTDWFEAAPQTRAFVWVSHDHEQARRLCRRQLNMHQGVLQP</sequence>
<protein>
    <submittedName>
        <fullName evidence="5">ATP-binding cassette domain-containing protein</fullName>
    </submittedName>
</protein>
<dbReference type="InterPro" id="IPR027417">
    <property type="entry name" value="P-loop_NTPase"/>
</dbReference>
<evidence type="ECO:0000313" key="6">
    <source>
        <dbReference type="Proteomes" id="UP001335100"/>
    </source>
</evidence>
<comment type="caution">
    <text evidence="5">The sequence shown here is derived from an EMBL/GenBank/DDBJ whole genome shotgun (WGS) entry which is preliminary data.</text>
</comment>
<evidence type="ECO:0000313" key="5">
    <source>
        <dbReference type="EMBL" id="MEE1933156.1"/>
    </source>
</evidence>
<dbReference type="InterPro" id="IPR015856">
    <property type="entry name" value="ABC_transpr_CbiO/EcfA_su"/>
</dbReference>
<dbReference type="SUPFAM" id="SSF52540">
    <property type="entry name" value="P-loop containing nucleoside triphosphate hydrolases"/>
    <property type="match status" value="1"/>
</dbReference>
<dbReference type="Gene3D" id="3.40.50.300">
    <property type="entry name" value="P-loop containing nucleotide triphosphate hydrolases"/>
    <property type="match status" value="1"/>
</dbReference>
<reference evidence="5 6" key="1">
    <citation type="submission" date="2024-01" db="EMBL/GenBank/DDBJ databases">
        <title>Unpublished Manusciprt.</title>
        <authorList>
            <person name="Duman M."/>
            <person name="Valdes E.G."/>
            <person name="Ajmi N."/>
            <person name="Altun S."/>
            <person name="Saticioglu I.B."/>
        </authorList>
    </citation>
    <scope>NUCLEOTIDE SEQUENCE [LARGE SCALE GENOMIC DNA]</scope>
    <source>
        <strain evidence="5 6">148P</strain>
    </source>
</reference>
<keyword evidence="2" id="KW-0547">Nucleotide-binding</keyword>
<dbReference type="PANTHER" id="PTHR43119">
    <property type="entry name" value="ABC TRANSPORT PROTEIN ATP-BINDING COMPONENT-RELATED"/>
    <property type="match status" value="1"/>
</dbReference>
<dbReference type="SMART" id="SM00382">
    <property type="entry name" value="AAA"/>
    <property type="match status" value="1"/>
</dbReference>
<gene>
    <name evidence="5" type="ORF">V0R50_07975</name>
</gene>
<organism evidence="5 6">
    <name type="scientific">Pseudomonas ulcerans</name>
    <dbReference type="NCBI Taxonomy" id="3115852"/>
    <lineage>
        <taxon>Bacteria</taxon>
        <taxon>Pseudomonadati</taxon>
        <taxon>Pseudomonadota</taxon>
        <taxon>Gammaproteobacteria</taxon>
        <taxon>Pseudomonadales</taxon>
        <taxon>Pseudomonadaceae</taxon>
        <taxon>Pseudomonas</taxon>
    </lineage>
</organism>
<evidence type="ECO:0000256" key="3">
    <source>
        <dbReference type="ARBA" id="ARBA00022840"/>
    </source>
</evidence>
<accession>A0ABU7HNP2</accession>
<feature type="domain" description="ABC transporter" evidence="4">
    <location>
        <begin position="5"/>
        <end position="222"/>
    </location>
</feature>
<dbReference type="GO" id="GO:0005524">
    <property type="term" value="F:ATP binding"/>
    <property type="evidence" value="ECO:0007669"/>
    <property type="project" value="UniProtKB-KW"/>
</dbReference>
<dbReference type="EMBL" id="JAZDQJ010000006">
    <property type="protein sequence ID" value="MEE1933156.1"/>
    <property type="molecule type" value="Genomic_DNA"/>
</dbReference>
<dbReference type="PROSITE" id="PS50893">
    <property type="entry name" value="ABC_TRANSPORTER_2"/>
    <property type="match status" value="1"/>
</dbReference>
<name>A0ABU7HNP2_9PSED</name>
<evidence type="ECO:0000256" key="1">
    <source>
        <dbReference type="ARBA" id="ARBA00022448"/>
    </source>
</evidence>
<dbReference type="InterPro" id="IPR003593">
    <property type="entry name" value="AAA+_ATPase"/>
</dbReference>
<dbReference type="Proteomes" id="UP001335100">
    <property type="component" value="Unassembled WGS sequence"/>
</dbReference>
<dbReference type="InterPro" id="IPR003439">
    <property type="entry name" value="ABC_transporter-like_ATP-bd"/>
</dbReference>
<keyword evidence="1" id="KW-0813">Transport</keyword>
<evidence type="ECO:0000256" key="2">
    <source>
        <dbReference type="ARBA" id="ARBA00022741"/>
    </source>
</evidence>
<keyword evidence="3 5" id="KW-0067">ATP-binding</keyword>
<proteinExistence type="predicted"/>
<dbReference type="PANTHER" id="PTHR43119:SF1">
    <property type="entry name" value="ABC TRANSPORTER DOMAIN-CONTAINING PROTEIN"/>
    <property type="match status" value="1"/>
</dbReference>